<evidence type="ECO:0000313" key="1">
    <source>
        <dbReference type="EMBL" id="SAM04561.1"/>
    </source>
</evidence>
<gene>
    <name evidence="1" type="primary">ABSGL_10427.1 scaffold 12026</name>
</gene>
<sequence>MNGAYLTSLPREMMRPLEGFPTNCRSFYLARAALDSPTSLCKSYSRRSTNDMTDWRPKNSTRCSRWNPTPAIPIGNIQSSLIQSTCRSKGICCKLKLRNTILPSSNNLTMTNIFFSTLDLGYDDDDDDNEDDDDDDDSPTALYHKIRLF</sequence>
<dbReference type="InterPro" id="IPR038279">
    <property type="entry name" value="Ndc10_dom2_sf"/>
</dbReference>
<reference evidence="1" key="1">
    <citation type="submission" date="2016-04" db="EMBL/GenBank/DDBJ databases">
        <authorList>
            <person name="Evans L.H."/>
            <person name="Alamgir A."/>
            <person name="Owens N."/>
            <person name="Weber N.D."/>
            <person name="Virtaneva K."/>
            <person name="Barbian K."/>
            <person name="Babar A."/>
            <person name="Rosenke K."/>
        </authorList>
    </citation>
    <scope>NUCLEOTIDE SEQUENCE [LARGE SCALE GENOMIC DNA]</scope>
    <source>
        <strain evidence="1">CBS 101.48</strain>
    </source>
</reference>
<accession>A0A163K146</accession>
<dbReference type="InParanoid" id="A0A163K146"/>
<dbReference type="GO" id="GO:0003677">
    <property type="term" value="F:DNA binding"/>
    <property type="evidence" value="ECO:0007669"/>
    <property type="project" value="InterPro"/>
</dbReference>
<dbReference type="Gene3D" id="1.10.443.20">
    <property type="entry name" value="Centromere DNA-binding protein complex CBF3 subunit, domain 2"/>
    <property type="match status" value="1"/>
</dbReference>
<dbReference type="AlphaFoldDB" id="A0A163K146"/>
<organism evidence="1">
    <name type="scientific">Absidia glauca</name>
    <name type="common">Pin mould</name>
    <dbReference type="NCBI Taxonomy" id="4829"/>
    <lineage>
        <taxon>Eukaryota</taxon>
        <taxon>Fungi</taxon>
        <taxon>Fungi incertae sedis</taxon>
        <taxon>Mucoromycota</taxon>
        <taxon>Mucoromycotina</taxon>
        <taxon>Mucoromycetes</taxon>
        <taxon>Mucorales</taxon>
        <taxon>Cunninghamellaceae</taxon>
        <taxon>Absidia</taxon>
    </lineage>
</organism>
<dbReference type="OrthoDB" id="2205501at2759"/>
<protein>
    <submittedName>
        <fullName evidence="1">Uncharacterized protein</fullName>
    </submittedName>
</protein>
<name>A0A163K146_ABSGL</name>
<keyword evidence="2" id="KW-1185">Reference proteome</keyword>
<dbReference type="EMBL" id="LT554414">
    <property type="protein sequence ID" value="SAM04561.1"/>
    <property type="molecule type" value="Genomic_DNA"/>
</dbReference>
<dbReference type="Proteomes" id="UP000078561">
    <property type="component" value="Unassembled WGS sequence"/>
</dbReference>
<evidence type="ECO:0000313" key="2">
    <source>
        <dbReference type="Proteomes" id="UP000078561"/>
    </source>
</evidence>
<proteinExistence type="predicted"/>